<dbReference type="Proteomes" id="UP000192569">
    <property type="component" value="Chromosome I"/>
</dbReference>
<evidence type="ECO:0000313" key="1">
    <source>
        <dbReference type="EMBL" id="SMB96723.1"/>
    </source>
</evidence>
<protein>
    <submittedName>
        <fullName evidence="1">Uncharacterized protein</fullName>
    </submittedName>
</protein>
<organism evidence="1 2">
    <name type="scientific">Thermanaeromonas toyohensis ToBE</name>
    <dbReference type="NCBI Taxonomy" id="698762"/>
    <lineage>
        <taxon>Bacteria</taxon>
        <taxon>Bacillati</taxon>
        <taxon>Bacillota</taxon>
        <taxon>Clostridia</taxon>
        <taxon>Neomoorellales</taxon>
        <taxon>Neomoorellaceae</taxon>
        <taxon>Thermanaeromonas</taxon>
    </lineage>
</organism>
<dbReference type="EMBL" id="LT838272">
    <property type="protein sequence ID" value="SMB96723.1"/>
    <property type="molecule type" value="Genomic_DNA"/>
</dbReference>
<accession>A0A1W1VTX2</accession>
<gene>
    <name evidence="1" type="ORF">SAMN00808754_1614</name>
</gene>
<sequence length="76" mass="8445">MTQVRKRLKLKSALLMEALARGVVSVGGLDRAVYGGSPGDRRARGRVAGLRYDTIRRRKRSDKSLEKQAIGLIVEH</sequence>
<keyword evidence="2" id="KW-1185">Reference proteome</keyword>
<reference evidence="1 2" key="1">
    <citation type="submission" date="2017-04" db="EMBL/GenBank/DDBJ databases">
        <authorList>
            <person name="Afonso C.L."/>
            <person name="Miller P.J."/>
            <person name="Scott M.A."/>
            <person name="Spackman E."/>
            <person name="Goraichik I."/>
            <person name="Dimitrov K.M."/>
            <person name="Suarez D.L."/>
            <person name="Swayne D.E."/>
        </authorList>
    </citation>
    <scope>NUCLEOTIDE SEQUENCE [LARGE SCALE GENOMIC DNA]</scope>
    <source>
        <strain evidence="1 2">ToBE</strain>
    </source>
</reference>
<dbReference type="AlphaFoldDB" id="A0A1W1VTX2"/>
<proteinExistence type="predicted"/>
<evidence type="ECO:0000313" key="2">
    <source>
        <dbReference type="Proteomes" id="UP000192569"/>
    </source>
</evidence>
<name>A0A1W1VTX2_9FIRM</name>